<dbReference type="PANTHER" id="PTHR31310">
    <property type="match status" value="1"/>
</dbReference>
<organism evidence="9 10">
    <name type="scientific">Tsukamurella paurometabola (strain ATCC 8368 / DSM 20162 / CCUG 35730 / CIP 100753 / JCM 10117 / KCTC 9821 / NBRC 16120 / NCIMB 702349 / NCTC 13040)</name>
    <name type="common">Corynebacterium paurometabolum</name>
    <dbReference type="NCBI Taxonomy" id="521096"/>
    <lineage>
        <taxon>Bacteria</taxon>
        <taxon>Bacillati</taxon>
        <taxon>Actinomycetota</taxon>
        <taxon>Actinomycetes</taxon>
        <taxon>Mycobacteriales</taxon>
        <taxon>Tsukamurellaceae</taxon>
        <taxon>Tsukamurella</taxon>
    </lineage>
</organism>
<sequence length="457" mass="49872">MLVRADQALPRGPRGERPDRRWGRREWTWVVVVMVGFVLAVEAAAIYYDLRGPVRLLSDDFFGRPVAGEVKVAGLALAVMCMPRRFRGWFLATVVGVEILFNIQRYLAGEHLHFGNGVMWALAGLAVYALWQLKGRDQEVTLKAVGIAAILIVTSRVAGVWLELTMQALPFVADWFVEVADRALGSPSWVMGRFVNEHEWYLWLITKVYTYLPVGAAVVAYFQLRRSSTEGFPRHHIVRSFILIGAIGPVVYFLFPVVGPAYAFGGQVPGAAWLDVWPNVVPTSLEPISAYYSQLAPRNCMPSLHTAWATAILLHALRGPRLLKAFGVFWFVCTLSATLGIGAHYGIDLVAGFVFALTLETALVRPEDGWHRRRLLTIAGGAGTFAAILVATRYLSVPMAQSGPVAAVLLLGSAAAMAFAYYRVAFPSSGAVRLGAVVDGAVPTVLPGAVEAPRLRA</sequence>
<evidence type="ECO:0000256" key="6">
    <source>
        <dbReference type="SAM" id="Phobius"/>
    </source>
</evidence>
<feature type="transmembrane region" description="Helical" evidence="6">
    <location>
        <begin position="200"/>
        <end position="224"/>
    </location>
</feature>
<feature type="transmembrane region" description="Helical" evidence="6">
    <location>
        <begin position="89"/>
        <end position="108"/>
    </location>
</feature>
<keyword evidence="2 6" id="KW-0812">Transmembrane</keyword>
<dbReference type="PANTHER" id="PTHR31310:SF7">
    <property type="entry name" value="PA-PHOSPHATASE RELATED-FAMILY PROTEIN DDB_G0268928"/>
    <property type="match status" value="1"/>
</dbReference>
<evidence type="ECO:0000256" key="2">
    <source>
        <dbReference type="ARBA" id="ARBA00022692"/>
    </source>
</evidence>
<reference evidence="9 10" key="2">
    <citation type="journal article" date="2011" name="Stand. Genomic Sci.">
        <title>Complete genome sequence of Tsukamurella paurometabola type strain (no. 33).</title>
        <authorList>
            <person name="Munk A.C."/>
            <person name="Lapidus A."/>
            <person name="Lucas S."/>
            <person name="Nolan M."/>
            <person name="Tice H."/>
            <person name="Cheng J.F."/>
            <person name="Del Rio T.G."/>
            <person name="Goodwin L."/>
            <person name="Pitluck S."/>
            <person name="Liolios K."/>
            <person name="Huntemann M."/>
            <person name="Ivanova N."/>
            <person name="Mavromatis K."/>
            <person name="Mikhailova N."/>
            <person name="Pati A."/>
            <person name="Chen A."/>
            <person name="Palaniappan K."/>
            <person name="Tapia R."/>
            <person name="Han C."/>
            <person name="Land M."/>
            <person name="Hauser L."/>
            <person name="Chang Y.J."/>
            <person name="Jeffries C.D."/>
            <person name="Brettin T."/>
            <person name="Yasawong M."/>
            <person name="Brambilla E.M."/>
            <person name="Rohde M."/>
            <person name="Sikorski J."/>
            <person name="Goker M."/>
            <person name="Detter J.C."/>
            <person name="Woyke T."/>
            <person name="Bristow J."/>
            <person name="Eisen J.A."/>
            <person name="Markowitz V."/>
            <person name="Hugenholtz P."/>
            <person name="Kyrpides N.C."/>
            <person name="Klenk H.P."/>
        </authorList>
    </citation>
    <scope>NUCLEOTIDE SEQUENCE [LARGE SCALE GENOMIC DNA]</scope>
    <source>
        <strain evidence="10">ATCC 8368 / DSM 20162 / CCUG 35730 / CIP 100753 / JCM 10117 / KCTC 9821 / NBRC 16120 / NCIMB 702349 / NCTC 13040</strain>
    </source>
</reference>
<dbReference type="AlphaFoldDB" id="D5UWK2"/>
<evidence type="ECO:0000256" key="5">
    <source>
        <dbReference type="SAM" id="MobiDB-lite"/>
    </source>
</evidence>
<dbReference type="GO" id="GO:0016020">
    <property type="term" value="C:membrane"/>
    <property type="evidence" value="ECO:0007669"/>
    <property type="project" value="UniProtKB-SubCell"/>
</dbReference>
<protein>
    <recommendedName>
        <fullName evidence="11">PAP2 superfamily</fullName>
    </recommendedName>
</protein>
<dbReference type="Pfam" id="PF19356">
    <property type="entry name" value="DUF5933"/>
    <property type="match status" value="1"/>
</dbReference>
<keyword evidence="4 6" id="KW-0472">Membrane</keyword>
<evidence type="ECO:0000259" key="8">
    <source>
        <dbReference type="Pfam" id="PF19356"/>
    </source>
</evidence>
<gene>
    <name evidence="9" type="ordered locus">Tpau_3417</name>
</gene>
<dbReference type="CDD" id="cd03386">
    <property type="entry name" value="PAP2_Aur1_like"/>
    <property type="match status" value="1"/>
</dbReference>
<feature type="transmembrane region" description="Helical" evidence="6">
    <location>
        <begin position="62"/>
        <end position="82"/>
    </location>
</feature>
<feature type="transmembrane region" description="Helical" evidence="6">
    <location>
        <begin position="114"/>
        <end position="133"/>
    </location>
</feature>
<dbReference type="STRING" id="521096.Tpau_3417"/>
<feature type="transmembrane region" description="Helical" evidence="6">
    <location>
        <begin position="140"/>
        <end position="162"/>
    </location>
</feature>
<dbReference type="Proteomes" id="UP000001213">
    <property type="component" value="Chromosome"/>
</dbReference>
<proteinExistence type="predicted"/>
<feature type="transmembrane region" description="Helical" evidence="6">
    <location>
        <begin position="402"/>
        <end position="424"/>
    </location>
</feature>
<dbReference type="InterPro" id="IPR052185">
    <property type="entry name" value="IPC_Synthase-Related"/>
</dbReference>
<dbReference type="InterPro" id="IPR045977">
    <property type="entry name" value="DUF5933"/>
</dbReference>
<keyword evidence="3 6" id="KW-1133">Transmembrane helix</keyword>
<dbReference type="HOGENOM" id="CLU_636023_0_0_11"/>
<keyword evidence="10" id="KW-1185">Reference proteome</keyword>
<accession>D5UWK2</accession>
<dbReference type="EMBL" id="CP001966">
    <property type="protein sequence ID" value="ADG80001.1"/>
    <property type="molecule type" value="Genomic_DNA"/>
</dbReference>
<evidence type="ECO:0000313" key="10">
    <source>
        <dbReference type="Proteomes" id="UP000001213"/>
    </source>
</evidence>
<evidence type="ECO:0008006" key="11">
    <source>
        <dbReference type="Google" id="ProtNLM"/>
    </source>
</evidence>
<dbReference type="InterPro" id="IPR026841">
    <property type="entry name" value="Aur1/Ipt1"/>
</dbReference>
<dbReference type="KEGG" id="tpr:Tpau_3417"/>
<feature type="transmembrane region" description="Helical" evidence="6">
    <location>
        <begin position="236"/>
        <end position="255"/>
    </location>
</feature>
<feature type="transmembrane region" description="Helical" evidence="6">
    <location>
        <begin position="328"/>
        <end position="355"/>
    </location>
</feature>
<dbReference type="eggNOG" id="COG0671">
    <property type="taxonomic scope" value="Bacteria"/>
</dbReference>
<feature type="domain" description="Inositolphosphotransferase Aur1/Ipt1" evidence="7">
    <location>
        <begin position="184"/>
        <end position="357"/>
    </location>
</feature>
<evidence type="ECO:0000313" key="9">
    <source>
        <dbReference type="EMBL" id="ADG80001.1"/>
    </source>
</evidence>
<evidence type="ECO:0000259" key="7">
    <source>
        <dbReference type="Pfam" id="PF14378"/>
    </source>
</evidence>
<evidence type="ECO:0000256" key="1">
    <source>
        <dbReference type="ARBA" id="ARBA00004141"/>
    </source>
</evidence>
<feature type="domain" description="DUF5933" evidence="8">
    <location>
        <begin position="27"/>
        <end position="162"/>
    </location>
</feature>
<reference evidence="10" key="1">
    <citation type="submission" date="2010-03" db="EMBL/GenBank/DDBJ databases">
        <title>The complete chromosome of Tsukamurella paurometabola DSM 20162.</title>
        <authorList>
            <consortium name="US DOE Joint Genome Institute (JGI-PGF)"/>
            <person name="Lucas S."/>
            <person name="Copeland A."/>
            <person name="Lapidus A."/>
            <person name="Glavina del Rio T."/>
            <person name="Dalin E."/>
            <person name="Tice H."/>
            <person name="Bruce D."/>
            <person name="Goodwin L."/>
            <person name="Pitluck S."/>
            <person name="Kyrpides N."/>
            <person name="Mavromatis K."/>
            <person name="Ivanova N."/>
            <person name="Mikhailova N."/>
            <person name="Munk A.C."/>
            <person name="Brettin T."/>
            <person name="Detter J.C."/>
            <person name="Tapia R."/>
            <person name="Han C."/>
            <person name="Larimer F."/>
            <person name="Land M."/>
            <person name="Hauser L."/>
            <person name="Markowitz V."/>
            <person name="Cheng J.-F."/>
            <person name="Hugenholtz P."/>
            <person name="Woyke T."/>
            <person name="Wu D."/>
            <person name="Jando M."/>
            <person name="Brambilla E."/>
            <person name="Klenk H.-P."/>
            <person name="Eisen J.A."/>
        </authorList>
    </citation>
    <scope>NUCLEOTIDE SEQUENCE [LARGE SCALE GENOMIC DNA]</scope>
    <source>
        <strain evidence="10">ATCC 8368 / DSM 20162 / CCUG 35730 / CIP 100753 / JCM 10117 / KCTC 9821 / NBRC 16120 / NCIMB 702349 / NCTC 13040</strain>
    </source>
</reference>
<comment type="subcellular location">
    <subcellularLocation>
        <location evidence="1">Membrane</location>
        <topology evidence="1">Multi-pass membrane protein</topology>
    </subcellularLocation>
</comment>
<evidence type="ECO:0000256" key="3">
    <source>
        <dbReference type="ARBA" id="ARBA00022989"/>
    </source>
</evidence>
<dbReference type="RefSeq" id="WP_013128000.1">
    <property type="nucleotide sequence ID" value="NC_014158.1"/>
</dbReference>
<evidence type="ECO:0000256" key="4">
    <source>
        <dbReference type="ARBA" id="ARBA00023136"/>
    </source>
</evidence>
<feature type="region of interest" description="Disordered" evidence="5">
    <location>
        <begin position="1"/>
        <end position="20"/>
    </location>
</feature>
<feature type="transmembrane region" description="Helical" evidence="6">
    <location>
        <begin position="375"/>
        <end position="396"/>
    </location>
</feature>
<name>D5UWK2_TSUPD</name>
<feature type="transmembrane region" description="Helical" evidence="6">
    <location>
        <begin position="27"/>
        <end position="50"/>
    </location>
</feature>
<dbReference type="Pfam" id="PF14378">
    <property type="entry name" value="PAP2_3"/>
    <property type="match status" value="1"/>
</dbReference>